<dbReference type="EMBL" id="JAMSKV010000007">
    <property type="protein sequence ID" value="MCQ8278746.1"/>
    <property type="molecule type" value="Genomic_DNA"/>
</dbReference>
<keyword evidence="1" id="KW-0472">Membrane</keyword>
<proteinExistence type="predicted"/>
<feature type="transmembrane region" description="Helical" evidence="1">
    <location>
        <begin position="189"/>
        <end position="207"/>
    </location>
</feature>
<comment type="caution">
    <text evidence="2">The sequence shown here is derived from an EMBL/GenBank/DDBJ whole genome shotgun (WGS) entry which is preliminary data.</text>
</comment>
<keyword evidence="1" id="KW-1133">Transmembrane helix</keyword>
<keyword evidence="1" id="KW-0812">Transmembrane</keyword>
<dbReference type="Proteomes" id="UP001524587">
    <property type="component" value="Unassembled WGS sequence"/>
</dbReference>
<evidence type="ECO:0000256" key="1">
    <source>
        <dbReference type="SAM" id="Phobius"/>
    </source>
</evidence>
<feature type="transmembrane region" description="Helical" evidence="1">
    <location>
        <begin position="390"/>
        <end position="411"/>
    </location>
</feature>
<reference evidence="2 3" key="1">
    <citation type="submission" date="2022-06" db="EMBL/GenBank/DDBJ databases">
        <title>Endosaccharibacter gen. nov., sp. nov., endophytic bacteria isolated from sugarcane.</title>
        <authorList>
            <person name="Pitiwittayakul N."/>
            <person name="Yukphan P."/>
            <person name="Charoenyingcharoen P."/>
            <person name="Tanasupawat S."/>
        </authorList>
    </citation>
    <scope>NUCLEOTIDE SEQUENCE [LARGE SCALE GENOMIC DNA]</scope>
    <source>
        <strain evidence="2 3">KSS8</strain>
    </source>
</reference>
<feature type="transmembrane region" description="Helical" evidence="1">
    <location>
        <begin position="149"/>
        <end position="169"/>
    </location>
</feature>
<protein>
    <recommendedName>
        <fullName evidence="4">NADH:quinone oxidoreductase/Mrp antiporter membrane subunit domain-containing protein</fullName>
    </recommendedName>
</protein>
<feature type="transmembrane region" description="Helical" evidence="1">
    <location>
        <begin position="271"/>
        <end position="289"/>
    </location>
</feature>
<feature type="transmembrane region" description="Helical" evidence="1">
    <location>
        <begin position="109"/>
        <end position="137"/>
    </location>
</feature>
<sequence>MSVLVPPVIWLPFVLALMPLALPEGVSPRRLAQCAVWVAGLTLLLAGWASLAPTVLLCGTGLWWRGDALARTMTLLPALSWFLVSVRALQPGEAARQASARWRRWPVSAQLIVACAMAICRADLLALLPLFLGVMLFAGRREPTDEREAALVLGAVPVTGAGVAVLSSATGMPARWSGLVAASHPVSSGLLLLLLPILLLCAWAALRPVLFGRATVSRGLFRLLVLSVGLLVTLRCLGAVPALAPLVSVTGLLLGASAVLLLPAQRSLAGRVSLAAALQSAFALVAAASGGAGGVAASLMLAGSLALLLPLILFVPADRSAARLRFASILVLIGLPPFGPFAAFMVLMLRLTGTSPALAALLLLGAAVSALAVLRSSGRDPVAVLPEGRTGAWGMVSALCLLLSLWLGLAMPNGLSDWLLSVGGSGR</sequence>
<keyword evidence="3" id="KW-1185">Reference proteome</keyword>
<name>A0ABT1W9H2_9PROT</name>
<gene>
    <name evidence="2" type="ORF">NFI95_09805</name>
</gene>
<evidence type="ECO:0000313" key="2">
    <source>
        <dbReference type="EMBL" id="MCQ8278746.1"/>
    </source>
</evidence>
<feature type="transmembrane region" description="Helical" evidence="1">
    <location>
        <begin position="357"/>
        <end position="378"/>
    </location>
</feature>
<dbReference type="RefSeq" id="WP_422864223.1">
    <property type="nucleotide sequence ID" value="NZ_JAMSKV010000007.1"/>
</dbReference>
<feature type="transmembrane region" description="Helical" evidence="1">
    <location>
        <begin position="327"/>
        <end position="351"/>
    </location>
</feature>
<accession>A0ABT1W9H2</accession>
<feature type="transmembrane region" description="Helical" evidence="1">
    <location>
        <begin position="39"/>
        <end position="62"/>
    </location>
</feature>
<evidence type="ECO:0008006" key="4">
    <source>
        <dbReference type="Google" id="ProtNLM"/>
    </source>
</evidence>
<evidence type="ECO:0000313" key="3">
    <source>
        <dbReference type="Proteomes" id="UP001524587"/>
    </source>
</evidence>
<organism evidence="2 3">
    <name type="scientific">Endosaccharibacter trunci</name>
    <dbReference type="NCBI Taxonomy" id="2812733"/>
    <lineage>
        <taxon>Bacteria</taxon>
        <taxon>Pseudomonadati</taxon>
        <taxon>Pseudomonadota</taxon>
        <taxon>Alphaproteobacteria</taxon>
        <taxon>Acetobacterales</taxon>
        <taxon>Acetobacteraceae</taxon>
        <taxon>Endosaccharibacter</taxon>
    </lineage>
</organism>
<feature type="transmembrane region" description="Helical" evidence="1">
    <location>
        <begin position="219"/>
        <end position="240"/>
    </location>
</feature>
<feature type="transmembrane region" description="Helical" evidence="1">
    <location>
        <begin position="246"/>
        <end position="264"/>
    </location>
</feature>
<feature type="transmembrane region" description="Helical" evidence="1">
    <location>
        <begin position="295"/>
        <end position="315"/>
    </location>
</feature>